<dbReference type="Proteomes" id="UP000325440">
    <property type="component" value="Unassembled WGS sequence"/>
</dbReference>
<evidence type="ECO:0000313" key="2">
    <source>
        <dbReference type="Proteomes" id="UP000325440"/>
    </source>
</evidence>
<dbReference type="EMBL" id="CABPRJ010000047">
    <property type="protein sequence ID" value="VVC26793.1"/>
    <property type="molecule type" value="Genomic_DNA"/>
</dbReference>
<sequence>MSLEKSRRTRREIAGWMHGVQRKIRPAQQMGMGVEDWGCEIGSALDVEKPGTKTTREHGKRHVDLVSRWKIGRKVEISTTG</sequence>
<keyword evidence="2" id="KW-1185">Reference proteome</keyword>
<reference evidence="1 2" key="1">
    <citation type="submission" date="2019-08" db="EMBL/GenBank/DDBJ databases">
        <authorList>
            <person name="Alioto T."/>
            <person name="Alioto T."/>
            <person name="Gomez Garrido J."/>
        </authorList>
    </citation>
    <scope>NUCLEOTIDE SEQUENCE [LARGE SCALE GENOMIC DNA]</scope>
</reference>
<dbReference type="AlphaFoldDB" id="A0A5E4M3K0"/>
<evidence type="ECO:0000313" key="1">
    <source>
        <dbReference type="EMBL" id="VVC26793.1"/>
    </source>
</evidence>
<protein>
    <submittedName>
        <fullName evidence="1">Uncharacterized protein</fullName>
    </submittedName>
</protein>
<proteinExistence type="predicted"/>
<name>A0A5E4M3K0_9HEMI</name>
<organism evidence="1 2">
    <name type="scientific">Cinara cedri</name>
    <dbReference type="NCBI Taxonomy" id="506608"/>
    <lineage>
        <taxon>Eukaryota</taxon>
        <taxon>Metazoa</taxon>
        <taxon>Ecdysozoa</taxon>
        <taxon>Arthropoda</taxon>
        <taxon>Hexapoda</taxon>
        <taxon>Insecta</taxon>
        <taxon>Pterygota</taxon>
        <taxon>Neoptera</taxon>
        <taxon>Paraneoptera</taxon>
        <taxon>Hemiptera</taxon>
        <taxon>Sternorrhyncha</taxon>
        <taxon>Aphidomorpha</taxon>
        <taxon>Aphidoidea</taxon>
        <taxon>Aphididae</taxon>
        <taxon>Lachninae</taxon>
        <taxon>Cinara</taxon>
    </lineage>
</organism>
<gene>
    <name evidence="1" type="ORF">CINCED_3A019395</name>
</gene>
<accession>A0A5E4M3K0</accession>